<reference evidence="1 2" key="1">
    <citation type="submission" date="2020-09" db="EMBL/GenBank/DDBJ databases">
        <title>Novel species of Mucilaginibacter isolated from a glacier on the Tibetan Plateau.</title>
        <authorList>
            <person name="Liu Q."/>
            <person name="Xin Y.-H."/>
        </authorList>
    </citation>
    <scope>NUCLEOTIDE SEQUENCE [LARGE SCALE GENOMIC DNA]</scope>
    <source>
        <strain evidence="1 2">CGMCC 1.13878</strain>
    </source>
</reference>
<keyword evidence="2" id="KW-1185">Reference proteome</keyword>
<name>A0ABR7X6Q9_9SPHI</name>
<proteinExistence type="predicted"/>
<dbReference type="InterPro" id="IPR029044">
    <property type="entry name" value="Nucleotide-diphossugar_trans"/>
</dbReference>
<dbReference type="RefSeq" id="WP_191175375.1">
    <property type="nucleotide sequence ID" value="NZ_JACWMW010000002.1"/>
</dbReference>
<dbReference type="Proteomes" id="UP000618754">
    <property type="component" value="Unassembled WGS sequence"/>
</dbReference>
<comment type="caution">
    <text evidence="1">The sequence shown here is derived from an EMBL/GenBank/DDBJ whole genome shotgun (WGS) entry which is preliminary data.</text>
</comment>
<evidence type="ECO:0000313" key="2">
    <source>
        <dbReference type="Proteomes" id="UP000618754"/>
    </source>
</evidence>
<sequence>MTSIPIIFFHYGNPNYLKYSLKQARFFNPHCEIYLLGDKKNDRYDFLTHIQASNYQKEADAFAAIYKHRSSNGEHYELNCFLRWFYICAFCKENNFGKFIYLDSDVLLYEDISKMLPFFEHSTIANTCDTIGVPAFTYFNGYKAINDFCNFLLYSYTNSKAIQTVQELYEPFVKDPTIMGGISDMTLFHIYFQEHPAETMKINLINNNLAIDICINNPDGYEMENGMKKIYWQNNLPYGKDVATHKLVRFASLHYQGHAKDVIRRHYKANGYVLHRLWESLKIKARFKKIKTSIKALVK</sequence>
<evidence type="ECO:0000313" key="1">
    <source>
        <dbReference type="EMBL" id="MBD1385502.1"/>
    </source>
</evidence>
<accession>A0ABR7X6Q9</accession>
<protein>
    <recommendedName>
        <fullName evidence="3">Glycosyl transferase</fullName>
    </recommendedName>
</protein>
<evidence type="ECO:0008006" key="3">
    <source>
        <dbReference type="Google" id="ProtNLM"/>
    </source>
</evidence>
<gene>
    <name evidence="1" type="ORF">IDJ75_09460</name>
</gene>
<dbReference type="SUPFAM" id="SSF53448">
    <property type="entry name" value="Nucleotide-diphospho-sugar transferases"/>
    <property type="match status" value="1"/>
</dbReference>
<dbReference type="EMBL" id="JACWMW010000002">
    <property type="protein sequence ID" value="MBD1385502.1"/>
    <property type="molecule type" value="Genomic_DNA"/>
</dbReference>
<organism evidence="1 2">
    <name type="scientific">Mucilaginibacter rigui</name>
    <dbReference type="NCBI Taxonomy" id="534635"/>
    <lineage>
        <taxon>Bacteria</taxon>
        <taxon>Pseudomonadati</taxon>
        <taxon>Bacteroidota</taxon>
        <taxon>Sphingobacteriia</taxon>
        <taxon>Sphingobacteriales</taxon>
        <taxon>Sphingobacteriaceae</taxon>
        <taxon>Mucilaginibacter</taxon>
    </lineage>
</organism>